<keyword evidence="2" id="KW-1185">Reference proteome</keyword>
<gene>
    <name evidence="1" type="ORF">QFC24_002084</name>
</gene>
<reference evidence="1" key="1">
    <citation type="submission" date="2023-04" db="EMBL/GenBank/DDBJ databases">
        <title>Draft Genome sequencing of Naganishia species isolated from polar environments using Oxford Nanopore Technology.</title>
        <authorList>
            <person name="Leo P."/>
            <person name="Venkateswaran K."/>
        </authorList>
    </citation>
    <scope>NUCLEOTIDE SEQUENCE</scope>
    <source>
        <strain evidence="1">DBVPG 5303</strain>
    </source>
</reference>
<accession>A0ACC2XRS9</accession>
<sequence length="559" mass="59447">MPADIPSLFPTASATIPNRSYILSITPHTTTTSNHLILSHPSPDLSVIDATTLQTLDSFRHGHLGDITAVVTSTSSAPAYELGGGFQNGGGGGMMTGTGNGMSALGSVWSAGKDASVVRWDERSRTPGQTIKAAIRGPVPLMSLAIHERENLVVAGTELTSDIRNSSAPLYTHSSTHSDDITHLQFLPTSSSYLPALPPTATSTNPTPSLLLLSASTDGLVALSNPKEADEEEAFYGAEALDGSIAKAGWYWADIGRGKQRRRGIKVWARSDMDSVGTWSLGRGEEGDAQLQDPVLHPTDTFKPLSLFTQPQQTTNKKPSTRRSRILASSQLVTAAEEMHAKQAGLVACDYVLDVCPSLGVNRKTGEGMVALGNNSGDIVLMHHEKIKSASSSSKKSKRNGDGGGGGGVTSSNGANGGVYEPSAFLYTPKDGGLGHRDVVRCMYHDIQSNVLYTGSEDGVLSGWQLPPSNNLLNGDPAHDNDGGDGREDMMSDDDGANDSDSSAEEEEDEDDADHRMRVDEEDKEDDMVFAGRRQMGNGDGKRRAAEVWGEGNGKRRRE</sequence>
<dbReference type="Proteomes" id="UP001234202">
    <property type="component" value="Unassembled WGS sequence"/>
</dbReference>
<evidence type="ECO:0000313" key="2">
    <source>
        <dbReference type="Proteomes" id="UP001234202"/>
    </source>
</evidence>
<comment type="caution">
    <text evidence="1">The sequence shown here is derived from an EMBL/GenBank/DDBJ whole genome shotgun (WGS) entry which is preliminary data.</text>
</comment>
<proteinExistence type="predicted"/>
<name>A0ACC2XRS9_9TREE</name>
<organism evidence="1 2">
    <name type="scientific">Naganishia onofrii</name>
    <dbReference type="NCBI Taxonomy" id="1851511"/>
    <lineage>
        <taxon>Eukaryota</taxon>
        <taxon>Fungi</taxon>
        <taxon>Dikarya</taxon>
        <taxon>Basidiomycota</taxon>
        <taxon>Agaricomycotina</taxon>
        <taxon>Tremellomycetes</taxon>
        <taxon>Filobasidiales</taxon>
        <taxon>Filobasidiaceae</taxon>
        <taxon>Naganishia</taxon>
    </lineage>
</organism>
<protein>
    <submittedName>
        <fullName evidence="1">Uncharacterized protein</fullName>
    </submittedName>
</protein>
<dbReference type="EMBL" id="JASBWV010000005">
    <property type="protein sequence ID" value="KAJ9126350.1"/>
    <property type="molecule type" value="Genomic_DNA"/>
</dbReference>
<evidence type="ECO:0000313" key="1">
    <source>
        <dbReference type="EMBL" id="KAJ9126350.1"/>
    </source>
</evidence>